<comment type="caution">
    <text evidence="1">The sequence shown here is derived from an EMBL/GenBank/DDBJ whole genome shotgun (WGS) entry which is preliminary data.</text>
</comment>
<accession>A0ACB8URP7</accession>
<sequence>MAPPDDPPRNVPHLRLNSGYEDPFNDQPGSAQESPNASRPLITPPEPPYSPIGRAETLSENNLTIPQSRAQAYREYVENHRKDVVDAPSRSSRRTSWSSDGGSRNSRHYLESSLLQSKLPSRAGSDDEEINTQTVVEKFAILPDKDLIVYPHDVEKDDEMHNPDPSDKKRDCRIFTKRGMANVGFLALLCMGVLTLFIGYPVITFAGKLFRPPDQIGCRGDPMCIDVGDVPLLKNIRTSLIDPDTPQSVRSIKTADGKKWDLVFSDEFNRDGRTFFDGDDPYFQAVDIWYGVTQDLEWYDPDAVTTKDGVLEIRFDAFQNHGLNYRSGMVQSWNQLCFTGGRIEASISLPARGDTSGLWPGFWTMGNLGRAGYAATTEGMWPYTYHDECDAGITANQSSSDGLSFLPGMKLPACTCKGEDHPTPGRSRSAPEIDVIEASVHPLDKNIPSTIGDVSQSAQIAPFDIWYMPNYEFMELYDPKVTHINSYRGGPFQQAISGITNLNNDWYDGKAYQVYAFEYTPGAKGDITWFVGKEKTWKIDGRAIGPNGNVGQRVIPVEPLTIIMNLGISPSFTFLNMTGLAPLLPAKMRFDYVRVYQDPDQKSTTCDPPGMGTTQYIRKHQDVYMNPNLTSWSQTNYAWPKNSFVHGC</sequence>
<evidence type="ECO:0000313" key="1">
    <source>
        <dbReference type="EMBL" id="KAI2383511.1"/>
    </source>
</evidence>
<dbReference type="EMBL" id="JALBCA010000089">
    <property type="protein sequence ID" value="KAI2383511.1"/>
    <property type="molecule type" value="Genomic_DNA"/>
</dbReference>
<protein>
    <submittedName>
        <fullName evidence="1">Beta-glucan synthesis-associated protein</fullName>
    </submittedName>
</protein>
<proteinExistence type="predicted"/>
<reference evidence="1" key="1">
    <citation type="journal article" date="2022" name="bioRxiv">
        <title>Population genetic analysis of Ophidiomyces ophidiicola, the causative agent of snake fungal disease, indicates recent introductions to the USA.</title>
        <authorList>
            <person name="Ladner J.T."/>
            <person name="Palmer J.M."/>
            <person name="Ettinger C.L."/>
            <person name="Stajich J.E."/>
            <person name="Farrell T.M."/>
            <person name="Glorioso B.M."/>
            <person name="Lawson B."/>
            <person name="Price S.J."/>
            <person name="Stengle A.G."/>
            <person name="Grear D.A."/>
            <person name="Lorch J.M."/>
        </authorList>
    </citation>
    <scope>NUCLEOTIDE SEQUENCE</scope>
    <source>
        <strain evidence="1">NWHC 24266-5</strain>
    </source>
</reference>
<organism evidence="1">
    <name type="scientific">Ophidiomyces ophidiicola</name>
    <dbReference type="NCBI Taxonomy" id="1387563"/>
    <lineage>
        <taxon>Eukaryota</taxon>
        <taxon>Fungi</taxon>
        <taxon>Dikarya</taxon>
        <taxon>Ascomycota</taxon>
        <taxon>Pezizomycotina</taxon>
        <taxon>Eurotiomycetes</taxon>
        <taxon>Eurotiomycetidae</taxon>
        <taxon>Onygenales</taxon>
        <taxon>Onygenaceae</taxon>
        <taxon>Ophidiomyces</taxon>
    </lineage>
</organism>
<gene>
    <name evidence="1" type="primary">KRE6</name>
    <name evidence="1" type="ORF">LOY88_005224</name>
</gene>
<name>A0ACB8URP7_9EURO</name>